<evidence type="ECO:0000313" key="3">
    <source>
        <dbReference type="EMBL" id="ODM92931.1"/>
    </source>
</evidence>
<reference evidence="3 4" key="1">
    <citation type="journal article" date="2016" name="Genome Biol. Evol.">
        <title>Gene Family Evolution Reflects Adaptation to Soil Environmental Stressors in the Genome of the Collembolan Orchesella cincta.</title>
        <authorList>
            <person name="Faddeeva-Vakhrusheva A."/>
            <person name="Derks M.F."/>
            <person name="Anvar S.Y."/>
            <person name="Agamennone V."/>
            <person name="Suring W."/>
            <person name="Smit S."/>
            <person name="van Straalen N.M."/>
            <person name="Roelofs D."/>
        </authorList>
    </citation>
    <scope>NUCLEOTIDE SEQUENCE [LARGE SCALE GENOMIC DNA]</scope>
    <source>
        <tissue evidence="3">Mixed pool</tissue>
    </source>
</reference>
<feature type="compositionally biased region" description="Gly residues" evidence="1">
    <location>
        <begin position="154"/>
        <end position="169"/>
    </location>
</feature>
<accession>A0A1D2MJ32</accession>
<evidence type="ECO:0000256" key="2">
    <source>
        <dbReference type="SAM" id="SignalP"/>
    </source>
</evidence>
<keyword evidence="2" id="KW-0732">Signal</keyword>
<organism evidence="3 4">
    <name type="scientific">Orchesella cincta</name>
    <name type="common">Springtail</name>
    <name type="synonym">Podura cincta</name>
    <dbReference type="NCBI Taxonomy" id="48709"/>
    <lineage>
        <taxon>Eukaryota</taxon>
        <taxon>Metazoa</taxon>
        <taxon>Ecdysozoa</taxon>
        <taxon>Arthropoda</taxon>
        <taxon>Hexapoda</taxon>
        <taxon>Collembola</taxon>
        <taxon>Entomobryomorpha</taxon>
        <taxon>Entomobryoidea</taxon>
        <taxon>Orchesellidae</taxon>
        <taxon>Orchesellinae</taxon>
        <taxon>Orchesella</taxon>
    </lineage>
</organism>
<feature type="region of interest" description="Disordered" evidence="1">
    <location>
        <begin position="154"/>
        <end position="189"/>
    </location>
</feature>
<protein>
    <submittedName>
        <fullName evidence="3">Uncharacterized protein</fullName>
    </submittedName>
</protein>
<evidence type="ECO:0000256" key="1">
    <source>
        <dbReference type="SAM" id="MobiDB-lite"/>
    </source>
</evidence>
<dbReference type="EMBL" id="LJIJ01001117">
    <property type="protein sequence ID" value="ODM92931.1"/>
    <property type="molecule type" value="Genomic_DNA"/>
</dbReference>
<feature type="chain" id="PRO_5008904113" evidence="2">
    <location>
        <begin position="18"/>
        <end position="204"/>
    </location>
</feature>
<feature type="signal peptide" evidence="2">
    <location>
        <begin position="1"/>
        <end position="17"/>
    </location>
</feature>
<name>A0A1D2MJ32_ORCCI</name>
<sequence length="204" mass="22142">MKAVLSIVLALAVAAQAGVLTTSHQIHDITLSSPVVHHVAPAVLHTSSSLPTNWLTDNFIMKNTFAYREVTALLVAVTIIPYILVFSNGLTTRGVNSTSNDIDLETLSLFGVTPEFAEQFRLNLLKAIELEEKGERDQLRQEFGGVSGGFYQGGNAGAGGAGSAVGGGNQEEDGDEEDEKMLDQQHQDRERLVYYPVSLEYFQD</sequence>
<proteinExistence type="predicted"/>
<dbReference type="Proteomes" id="UP000094527">
    <property type="component" value="Unassembled WGS sequence"/>
</dbReference>
<comment type="caution">
    <text evidence="3">The sequence shown here is derived from an EMBL/GenBank/DDBJ whole genome shotgun (WGS) entry which is preliminary data.</text>
</comment>
<gene>
    <name evidence="3" type="ORF">Ocin01_13752</name>
</gene>
<dbReference type="AlphaFoldDB" id="A0A1D2MJ32"/>
<evidence type="ECO:0000313" key="4">
    <source>
        <dbReference type="Proteomes" id="UP000094527"/>
    </source>
</evidence>
<keyword evidence="4" id="KW-1185">Reference proteome</keyword>
<feature type="compositionally biased region" description="Acidic residues" evidence="1">
    <location>
        <begin position="170"/>
        <end position="180"/>
    </location>
</feature>